<name>A0A5R9QBA3_9GAMM</name>
<gene>
    <name evidence="1" type="ORF">DN820_17885</name>
</gene>
<sequence>MNTPLRFNDALLIADRAFKPFQCVAWTLPEGNGEVSITVIDRTQSRLLGRRKLPSTVYTDPVKLGETLEQARRELSEEGVSFAPWHMPETA</sequence>
<dbReference type="RefSeq" id="WP_138408987.1">
    <property type="nucleotide sequence ID" value="NZ_QLAE01000021.1"/>
</dbReference>
<proteinExistence type="predicted"/>
<comment type="caution">
    <text evidence="1">The sequence shown here is derived from an EMBL/GenBank/DDBJ whole genome shotgun (WGS) entry which is preliminary data.</text>
</comment>
<dbReference type="EMBL" id="QLAG01000027">
    <property type="protein sequence ID" value="TLX62082.1"/>
    <property type="molecule type" value="Genomic_DNA"/>
</dbReference>
<accession>A0A5R9QBA3</accession>
<reference evidence="1 2" key="1">
    <citation type="journal article" date="2017" name="Eur. J. Clin. Microbiol. Infect. Dis.">
        <title>Uncommonly isolated clinical Pseudomonas: identification and phylogenetic assignation.</title>
        <authorList>
            <person name="Mulet M."/>
            <person name="Gomila M."/>
            <person name="Ramirez A."/>
            <person name="Cardew S."/>
            <person name="Moore E.R."/>
            <person name="Lalucat J."/>
            <person name="Garcia-Valdes E."/>
        </authorList>
    </citation>
    <scope>NUCLEOTIDE SEQUENCE [LARGE SCALE GENOMIC DNA]</scope>
    <source>
        <strain evidence="1 2">SD129</strain>
    </source>
</reference>
<evidence type="ECO:0000313" key="2">
    <source>
        <dbReference type="Proteomes" id="UP000306753"/>
    </source>
</evidence>
<protein>
    <submittedName>
        <fullName evidence="1">Uncharacterized protein</fullName>
    </submittedName>
</protein>
<dbReference type="OrthoDB" id="7007662at2"/>
<keyword evidence="2" id="KW-1185">Reference proteome</keyword>
<dbReference type="Proteomes" id="UP000306753">
    <property type="component" value="Unassembled WGS sequence"/>
</dbReference>
<organism evidence="1 2">
    <name type="scientific">Stutzerimonas nosocomialis</name>
    <dbReference type="NCBI Taxonomy" id="1056496"/>
    <lineage>
        <taxon>Bacteria</taxon>
        <taxon>Pseudomonadati</taxon>
        <taxon>Pseudomonadota</taxon>
        <taxon>Gammaproteobacteria</taxon>
        <taxon>Pseudomonadales</taxon>
        <taxon>Pseudomonadaceae</taxon>
        <taxon>Stutzerimonas</taxon>
    </lineage>
</organism>
<dbReference type="AlphaFoldDB" id="A0A5R9QBA3"/>
<evidence type="ECO:0000313" key="1">
    <source>
        <dbReference type="EMBL" id="TLX62082.1"/>
    </source>
</evidence>